<organism evidence="4 5">
    <name type="scientific">Aphis gossypii</name>
    <name type="common">Cotton aphid</name>
    <dbReference type="NCBI Taxonomy" id="80765"/>
    <lineage>
        <taxon>Eukaryota</taxon>
        <taxon>Metazoa</taxon>
        <taxon>Ecdysozoa</taxon>
        <taxon>Arthropoda</taxon>
        <taxon>Hexapoda</taxon>
        <taxon>Insecta</taxon>
        <taxon>Pterygota</taxon>
        <taxon>Neoptera</taxon>
        <taxon>Paraneoptera</taxon>
        <taxon>Hemiptera</taxon>
        <taxon>Sternorrhyncha</taxon>
        <taxon>Aphidomorpha</taxon>
        <taxon>Aphidoidea</taxon>
        <taxon>Aphididae</taxon>
        <taxon>Aphidini</taxon>
        <taxon>Aphis</taxon>
        <taxon>Aphis</taxon>
    </lineage>
</organism>
<feature type="compositionally biased region" description="Polar residues" evidence="2">
    <location>
        <begin position="1818"/>
        <end position="1829"/>
    </location>
</feature>
<dbReference type="SUPFAM" id="SSF49879">
    <property type="entry name" value="SMAD/FHA domain"/>
    <property type="match status" value="1"/>
</dbReference>
<feature type="compositionally biased region" description="Basic and acidic residues" evidence="2">
    <location>
        <begin position="485"/>
        <end position="494"/>
    </location>
</feature>
<feature type="compositionally biased region" description="Polar residues" evidence="2">
    <location>
        <begin position="189"/>
        <end position="204"/>
    </location>
</feature>
<sequence length="1934" mass="215881">MESRKSIKTYYGFLLVKKSSGTICGRFPLTKKECILGRDNKCDIRILLEKVSAQQCSILCIDNKAYVRDTSIAGSTKVNGKKVGRSNFLLHDSDEIEICERKFVWEYPKKPHGELNNLSCKKSGIRNDHLSPRVPERFSNQIITPLDNNKFATSSKSSMKTPSKTIISLNKTPIVVATENMSKSSFDKVQNSFQNQNSTTTAQPGSKPMKLHSMTPVRNIPLLRDSKSTPRKSWIVTNTSDNLSSIGAHNRLSTQRLKRDSTPELNSSYHYEDEDVEFDSPDPPTPVLDSEQSVDINIHDIVDNDLPIDNQLELNDQDNDNLQSNTDNINKLTVSELEPSTSRRDTYSIDNRSIVIEENTTPAPRRSILKCSKTTKPNRSRSSCRMVQFARLPKTDSKIKSTKSRLNSGFNFIVTDDENNLIDSNQSTKNSLQFDVEEYDDDLDGVQPLDISVSSLINSPILENSIKSSKRGSRGNKVMSLVNSIEKRTNESPKHSIRASDLLSMNGSKHTETLSNNNSPNNANLLQESVSSSRRINLEDIFEAEDSLKTTCNIENETKKSPVKNVEIVSSPKKNLLNITDTETIPVDAATEDESVNDINDLEGEYAFAPPLNLPSMNSSSITVNDSNLTFVGTEKDSNSTKIINQLDTNSKLDNSTEDCTTSINEFLMKSDNIESLVSLNDDTIDETQHDNSNHSKNSMDEKMCTIDIETPNNITESSKIVNPKEKEHSLKQKDDSEFVDDDKCNNEVSTSKNDVQFAEKVKPLKDELNPKQNDTVKLINKSSDLNFDQIDKQSYVSKAVEQTLNGETPSIVVQSMSEMFNASIDEHETTHSQHKENLVETYILVGKDNLQNSLEINEVNIDKCNKTLSDKSVSSNDPLNNSIINAIEVQLDKIHTEINRNSNCNEDKTIVDSALTLNKQKTLTSNLVLEETDTENPTLKINDHLSNNSSNTLTVNKSTEIISNSVSILKSPAKDNVGNCCLTNVNNSNVSESSTKTAVDEPNCVQNINVSNKESNSLTKTIPSDNLSKKNISLKSTKKITINLDQLKTALGANNSKESRKSFRSPIKESITPELRKINSTKKTIAELIDLSSSSDENENDQDKNLDHSLVTSIGRPRYESTPWNWSKSSKTPFNSTTSVQPNETTKDNFAENENRCRDSTPTNLSDDENQLQGWSQMMKDFNESVKKASVNFNVNINITGKHKKKLFVINSKDSNIKNDISEIKKKNSSQDSISSIMSHNISNESVQVIKPIRNESAQLRRSVLSDKRRSNRSTKIQTSLIDNYDSAENSNTNEKILPRKNNSIVNKIDSGTVQANSNCSTKSTSIISTSKSDNYATTSSSSKENSYACSQTKKITTNQNSSFNSSSPSTSVNKIESNSLMKKYGKVPTLATKLSLSTCNNETSSSSSSPNETQTFERELRRRKLNNCTSNNALSESNKLNLDKKNKMSRVVRSKSTKNSKTVKTKKSTNLKTNKNSRSKRLLPSKPIKTSSKDSSEYESSNETEESTQKVQSVDSSKSIKEKTKKKDVQIDNNLLSLPTRRSQRGKIKMSDVSIQPRTQSRKRAAIMSPLTQNSKDKKKVILSKALASPVSQTPNSPKNPSYALRRQNSTVNQIPDKSLPETTKKSSSLRILRTNKNAQLNHLLPSKPIKTSTKDSLECEIFTKTEENDQNPQLINSSSKSTKEKTKKKDITVDNNLSSLSTKRNLRDKNKTSDVSLQPPKTQSRKRAADTSPLPQPNAKGKKCDILSKAASTVSRTSNSPNIRTRNMSKTSIKQTSDNSFPETIIVSKKEKKISNEKVKPKSNENTRAKKRQLNSDNCSFDSAPSTRKKIRQVTFRGGESENKKSDSSTRSTSKLKIQNTDTSTEPIASLNIKNNKNAKKSISPVQRKTRNTEKSISPIQRKTRKAKQVAQKDKETIISPRVLRVREKKK</sequence>
<dbReference type="GO" id="GO:0003723">
    <property type="term" value="F:RNA binding"/>
    <property type="evidence" value="ECO:0007669"/>
    <property type="project" value="UniProtKB-KW"/>
</dbReference>
<dbReference type="Pfam" id="PF00498">
    <property type="entry name" value="FHA"/>
    <property type="match status" value="1"/>
</dbReference>
<evidence type="ECO:0000313" key="4">
    <source>
        <dbReference type="EMBL" id="CAH1735984.1"/>
    </source>
</evidence>
<reference evidence="4" key="2">
    <citation type="submission" date="2022-10" db="EMBL/GenBank/DDBJ databases">
        <authorList>
            <consortium name="ENA_rothamsted_submissions"/>
            <consortium name="culmorum"/>
            <person name="King R."/>
        </authorList>
    </citation>
    <scope>NUCLEOTIDE SEQUENCE</scope>
</reference>
<evidence type="ECO:0000256" key="2">
    <source>
        <dbReference type="SAM" id="MobiDB-lite"/>
    </source>
</evidence>
<feature type="compositionally biased region" description="Polar residues" evidence="2">
    <location>
        <begin position="1428"/>
        <end position="1442"/>
    </location>
</feature>
<feature type="region of interest" description="Disordered" evidence="2">
    <location>
        <begin position="1318"/>
        <end position="1349"/>
    </location>
</feature>
<dbReference type="CDD" id="cd22673">
    <property type="entry name" value="FHA_Ki67"/>
    <property type="match status" value="1"/>
</dbReference>
<dbReference type="EMBL" id="OU899037">
    <property type="protein sequence ID" value="CAH1735984.1"/>
    <property type="molecule type" value="Genomic_DNA"/>
</dbReference>
<feature type="compositionally biased region" description="Low complexity" evidence="2">
    <location>
        <begin position="1871"/>
        <end position="1887"/>
    </location>
</feature>
<feature type="compositionally biased region" description="Basic and acidic residues" evidence="2">
    <location>
        <begin position="1842"/>
        <end position="1851"/>
    </location>
</feature>
<name>A0A9P0NQM0_APHGO</name>
<keyword evidence="1" id="KW-0694">RNA-binding</keyword>
<feature type="region of interest" description="Disordered" evidence="2">
    <location>
        <begin position="1400"/>
        <end position="1608"/>
    </location>
</feature>
<feature type="compositionally biased region" description="Basic and acidic residues" evidence="2">
    <location>
        <begin position="1684"/>
        <end position="1695"/>
    </location>
</feature>
<evidence type="ECO:0000313" key="5">
    <source>
        <dbReference type="Proteomes" id="UP001154329"/>
    </source>
</evidence>
<feature type="compositionally biased region" description="Polar residues" evidence="2">
    <location>
        <begin position="1861"/>
        <end position="1870"/>
    </location>
</feature>
<feature type="compositionally biased region" description="Polar residues" evidence="2">
    <location>
        <begin position="1592"/>
        <end position="1602"/>
    </location>
</feature>
<feature type="compositionally biased region" description="Basic and acidic residues" evidence="2">
    <location>
        <begin position="1146"/>
        <end position="1160"/>
    </location>
</feature>
<dbReference type="InterPro" id="IPR008984">
    <property type="entry name" value="SMAD_FHA_dom_sf"/>
</dbReference>
<feature type="region of interest" description="Disordered" evidence="2">
    <location>
        <begin position="189"/>
        <end position="226"/>
    </location>
</feature>
<evidence type="ECO:0000259" key="3">
    <source>
        <dbReference type="PROSITE" id="PS50006"/>
    </source>
</evidence>
<feature type="compositionally biased region" description="Polar residues" evidence="2">
    <location>
        <begin position="1753"/>
        <end position="1785"/>
    </location>
</feature>
<feature type="compositionally biased region" description="Low complexity" evidence="2">
    <location>
        <begin position="1322"/>
        <end position="1334"/>
    </location>
</feature>
<reference evidence="4" key="1">
    <citation type="submission" date="2022-02" db="EMBL/GenBank/DDBJ databases">
        <authorList>
            <person name="King R."/>
        </authorList>
    </citation>
    <scope>NUCLEOTIDE SEQUENCE</scope>
</reference>
<dbReference type="Proteomes" id="UP001154329">
    <property type="component" value="Chromosome 4"/>
</dbReference>
<dbReference type="SMART" id="SM00240">
    <property type="entry name" value="FHA"/>
    <property type="match status" value="1"/>
</dbReference>
<accession>A0A9P0NQM0</accession>
<feature type="compositionally biased region" description="Polar residues" evidence="2">
    <location>
        <begin position="1716"/>
        <end position="1725"/>
    </location>
</feature>
<protein>
    <recommendedName>
        <fullName evidence="3">FHA domain-containing protein</fullName>
    </recommendedName>
</protein>
<feature type="compositionally biased region" description="Basic and acidic residues" evidence="2">
    <location>
        <begin position="1520"/>
        <end position="1532"/>
    </location>
</feature>
<proteinExistence type="predicted"/>
<feature type="region of interest" description="Disordered" evidence="2">
    <location>
        <begin position="1637"/>
        <end position="1917"/>
    </location>
</feature>
<dbReference type="PROSITE" id="PS50006">
    <property type="entry name" value="FHA_DOMAIN"/>
    <property type="match status" value="1"/>
</dbReference>
<dbReference type="PROSITE" id="PS50889">
    <property type="entry name" value="S4"/>
    <property type="match status" value="1"/>
</dbReference>
<keyword evidence="5" id="KW-1185">Reference proteome</keyword>
<feature type="region of interest" description="Disordered" evidence="2">
    <location>
        <begin position="724"/>
        <end position="748"/>
    </location>
</feature>
<feature type="compositionally biased region" description="Polar residues" evidence="2">
    <location>
        <begin position="1533"/>
        <end position="1543"/>
    </location>
</feature>
<dbReference type="Gene3D" id="2.60.200.20">
    <property type="match status" value="1"/>
</dbReference>
<feature type="region of interest" description="Disordered" evidence="2">
    <location>
        <begin position="485"/>
        <end position="525"/>
    </location>
</feature>
<feature type="compositionally biased region" description="Basic and acidic residues" evidence="2">
    <location>
        <begin position="1655"/>
        <end position="1670"/>
    </location>
</feature>
<evidence type="ECO:0000256" key="1">
    <source>
        <dbReference type="PROSITE-ProRule" id="PRU00182"/>
    </source>
</evidence>
<feature type="compositionally biased region" description="Low complexity" evidence="2">
    <location>
        <begin position="514"/>
        <end position="525"/>
    </location>
</feature>
<feature type="compositionally biased region" description="Low complexity" evidence="2">
    <location>
        <begin position="1400"/>
        <end position="1415"/>
    </location>
</feature>
<feature type="compositionally biased region" description="Basic residues" evidence="2">
    <location>
        <begin position="1449"/>
        <end position="1485"/>
    </location>
</feature>
<feature type="compositionally biased region" description="Polar residues" evidence="2">
    <location>
        <begin position="1123"/>
        <end position="1145"/>
    </location>
</feature>
<feature type="region of interest" description="Disordered" evidence="2">
    <location>
        <begin position="1094"/>
        <end position="1169"/>
    </location>
</feature>
<dbReference type="InterPro" id="IPR000253">
    <property type="entry name" value="FHA_dom"/>
</dbReference>
<feature type="domain" description="FHA" evidence="3">
    <location>
        <begin position="34"/>
        <end position="83"/>
    </location>
</feature>
<feature type="compositionally biased region" description="Basic and acidic residues" evidence="2">
    <location>
        <begin position="1796"/>
        <end position="1811"/>
    </location>
</feature>
<feature type="region of interest" description="Disordered" evidence="2">
    <location>
        <begin position="1613"/>
        <end position="1632"/>
    </location>
</feature>
<feature type="compositionally biased region" description="Basic and acidic residues" evidence="2">
    <location>
        <begin position="724"/>
        <end position="746"/>
    </location>
</feature>
<gene>
    <name evidence="4" type="ORF">APHIGO_LOCUS9813</name>
</gene>
<feature type="compositionally biased region" description="Polar residues" evidence="2">
    <location>
        <begin position="1696"/>
        <end position="1706"/>
    </location>
</feature>
<feature type="compositionally biased region" description="Polar residues" evidence="2">
    <location>
        <begin position="1335"/>
        <end position="1349"/>
    </location>
</feature>